<dbReference type="AlphaFoldDB" id="A0A4R2NIR7"/>
<feature type="signal peptide" evidence="1">
    <location>
        <begin position="1"/>
        <end position="19"/>
    </location>
</feature>
<dbReference type="Proteomes" id="UP000294564">
    <property type="component" value="Unassembled WGS sequence"/>
</dbReference>
<keyword evidence="1" id="KW-0732">Signal</keyword>
<evidence type="ECO:0000313" key="2">
    <source>
        <dbReference type="EMBL" id="TCP21311.1"/>
    </source>
</evidence>
<reference evidence="2 3" key="1">
    <citation type="submission" date="2019-03" db="EMBL/GenBank/DDBJ databases">
        <title>Genomic Encyclopedia of Type Strains, Phase IV (KMG-IV): sequencing the most valuable type-strain genomes for metagenomic binning, comparative biology and taxonomic classification.</title>
        <authorList>
            <person name="Goeker M."/>
        </authorList>
    </citation>
    <scope>NUCLEOTIDE SEQUENCE [LARGE SCALE GENOMIC DNA]</scope>
    <source>
        <strain evidence="2 3">DSM 14836</strain>
    </source>
</reference>
<name>A0A4R2NIR7_9FLAO</name>
<evidence type="ECO:0000256" key="1">
    <source>
        <dbReference type="SAM" id="SignalP"/>
    </source>
</evidence>
<keyword evidence="3" id="KW-1185">Reference proteome</keyword>
<protein>
    <recommendedName>
        <fullName evidence="4">MORN repeat protein</fullName>
    </recommendedName>
</protein>
<evidence type="ECO:0000313" key="3">
    <source>
        <dbReference type="Proteomes" id="UP000294564"/>
    </source>
</evidence>
<proteinExistence type="predicted"/>
<organism evidence="2 3">
    <name type="scientific">Tenacibaculum skagerrakense</name>
    <dbReference type="NCBI Taxonomy" id="186571"/>
    <lineage>
        <taxon>Bacteria</taxon>
        <taxon>Pseudomonadati</taxon>
        <taxon>Bacteroidota</taxon>
        <taxon>Flavobacteriia</taxon>
        <taxon>Flavobacteriales</taxon>
        <taxon>Flavobacteriaceae</taxon>
        <taxon>Tenacibaculum</taxon>
    </lineage>
</organism>
<accession>A0A4R2NIR7</accession>
<dbReference type="EMBL" id="SLXM01000020">
    <property type="protein sequence ID" value="TCP21311.1"/>
    <property type="molecule type" value="Genomic_DNA"/>
</dbReference>
<gene>
    <name evidence="2" type="ORF">EV195_1202</name>
</gene>
<feature type="chain" id="PRO_5020620960" description="MORN repeat protein" evidence="1">
    <location>
        <begin position="20"/>
        <end position="218"/>
    </location>
</feature>
<dbReference type="RefSeq" id="WP_132796064.1">
    <property type="nucleotide sequence ID" value="NZ_SLXM01000020.1"/>
</dbReference>
<sequence>MKKYLLLVVGIMSFSILNADNLKKSTDKIGVNNRYYNNAVTFVQRGVKFHVFLNGDFDFNTHPKFKRGKGNGIRIKRNYKGQIRQIGNVFINYDRRGNVTRIGKVFMNYRFGQLTRVGNMIIQYDRWGNPYFRGKVKGNYYNDGCIVDTDYNYGIIYDYDNDFFFRKSFKKNYRQIKEDDNFYYFKAKSNAKVDKRDEFIKRRKVKKTKYKTTKESRR</sequence>
<comment type="caution">
    <text evidence="2">The sequence shown here is derived from an EMBL/GenBank/DDBJ whole genome shotgun (WGS) entry which is preliminary data.</text>
</comment>
<evidence type="ECO:0008006" key="4">
    <source>
        <dbReference type="Google" id="ProtNLM"/>
    </source>
</evidence>
<dbReference type="OrthoDB" id="750023at2"/>